<reference evidence="8 9" key="1">
    <citation type="submission" date="2016-10" db="EMBL/GenBank/DDBJ databases">
        <title>Complete Genome Sequence of Peptococcaceae strain DCMF.</title>
        <authorList>
            <person name="Edwards R.J."/>
            <person name="Holland S.I."/>
            <person name="Deshpande N.P."/>
            <person name="Wong Y.K."/>
            <person name="Ertan H."/>
            <person name="Manefield M."/>
            <person name="Russell T.L."/>
            <person name="Lee M.J."/>
        </authorList>
    </citation>
    <scope>NUCLEOTIDE SEQUENCE [LARGE SCALE GENOMIC DNA]</scope>
    <source>
        <strain evidence="8 9">DCMF</strain>
    </source>
</reference>
<protein>
    <recommendedName>
        <fullName evidence="5">RNA polymerase sigma factor</fullName>
    </recommendedName>
</protein>
<dbReference type="GO" id="GO:0003899">
    <property type="term" value="F:DNA-directed RNA polymerase activity"/>
    <property type="evidence" value="ECO:0007669"/>
    <property type="project" value="InterPro"/>
</dbReference>
<keyword evidence="2 5" id="KW-0731">Sigma factor</keyword>
<dbReference type="InterPro" id="IPR007627">
    <property type="entry name" value="RNA_pol_sigma70_r2"/>
</dbReference>
<comment type="function">
    <text evidence="5">Sigma factors are initiation factors that promote the attachment of RNA polymerase to specific initiation sites and are then released.</text>
</comment>
<dbReference type="Pfam" id="PF04542">
    <property type="entry name" value="Sigma70_r2"/>
    <property type="match status" value="1"/>
</dbReference>
<sequence>MVSDLWERFLQNRDENLRQELILHYIPLVKYIVQRINVKIPRSLDEEDLLSCGLIGLMEAVDKYNPENGAKFETYATYRIKGAVLDQVRKANWLPRSVFRKIQALMDTCQKLEQFGETLTEQAVASAAGMSLEEYHEALVDISNIACVSLDEVIVSSDSPDPVKIMEDCELKTVLRNALERLNEKDKLVLSLYYHEKLTLKEIGKVLNISESRVCQLHGRAILRVRSLLEEMGYA</sequence>
<dbReference type="PRINTS" id="PR00046">
    <property type="entry name" value="SIGMA70FCT"/>
</dbReference>
<dbReference type="InterPro" id="IPR012845">
    <property type="entry name" value="RNA_pol_sigma_FliA_WhiG"/>
</dbReference>
<dbReference type="InterPro" id="IPR007630">
    <property type="entry name" value="RNA_pol_sigma70_r4"/>
</dbReference>
<dbReference type="Gene3D" id="1.20.140.160">
    <property type="match status" value="1"/>
</dbReference>
<dbReference type="Proteomes" id="UP000323521">
    <property type="component" value="Chromosome"/>
</dbReference>
<evidence type="ECO:0000256" key="2">
    <source>
        <dbReference type="ARBA" id="ARBA00023082"/>
    </source>
</evidence>
<evidence type="ECO:0000256" key="4">
    <source>
        <dbReference type="ARBA" id="ARBA00023163"/>
    </source>
</evidence>
<gene>
    <name evidence="8" type="ORF">DCMF_13535</name>
</gene>
<dbReference type="PANTHER" id="PTHR30385">
    <property type="entry name" value="SIGMA FACTOR F FLAGELLAR"/>
    <property type="match status" value="1"/>
</dbReference>
<dbReference type="NCBIfam" id="TIGR02479">
    <property type="entry name" value="FliA_WhiG"/>
    <property type="match status" value="1"/>
</dbReference>
<dbReference type="RefSeq" id="WP_148134908.1">
    <property type="nucleotide sequence ID" value="NZ_CP017634.1"/>
</dbReference>
<evidence type="ECO:0000313" key="9">
    <source>
        <dbReference type="Proteomes" id="UP000323521"/>
    </source>
</evidence>
<dbReference type="PIRSF" id="PIRSF000770">
    <property type="entry name" value="RNA_pol_sigma-SigE/K"/>
    <property type="match status" value="1"/>
</dbReference>
<evidence type="ECO:0000256" key="5">
    <source>
        <dbReference type="RuleBase" id="RU362124"/>
    </source>
</evidence>
<dbReference type="Pfam" id="PF04545">
    <property type="entry name" value="Sigma70_r4"/>
    <property type="match status" value="1"/>
</dbReference>
<keyword evidence="1 5" id="KW-0805">Transcription regulation</keyword>
<evidence type="ECO:0000256" key="1">
    <source>
        <dbReference type="ARBA" id="ARBA00023015"/>
    </source>
</evidence>
<dbReference type="PROSITE" id="PS00715">
    <property type="entry name" value="SIGMA70_1"/>
    <property type="match status" value="1"/>
</dbReference>
<dbReference type="InterPro" id="IPR000943">
    <property type="entry name" value="RNA_pol_sigma70"/>
</dbReference>
<evidence type="ECO:0000256" key="3">
    <source>
        <dbReference type="ARBA" id="ARBA00023125"/>
    </source>
</evidence>
<dbReference type="SUPFAM" id="SSF88946">
    <property type="entry name" value="Sigma2 domain of RNA polymerase sigma factors"/>
    <property type="match status" value="1"/>
</dbReference>
<dbReference type="PANTHER" id="PTHR30385:SF7">
    <property type="entry name" value="RNA POLYMERASE SIGMA FACTOR FLIA"/>
    <property type="match status" value="1"/>
</dbReference>
<evidence type="ECO:0000313" key="8">
    <source>
        <dbReference type="EMBL" id="ATW25648.1"/>
    </source>
</evidence>
<dbReference type="InterPro" id="IPR013324">
    <property type="entry name" value="RNA_pol_sigma_r3/r4-like"/>
</dbReference>
<name>A0A3G1KT54_FORW1</name>
<organism evidence="8 9">
    <name type="scientific">Formimonas warabiya</name>
    <dbReference type="NCBI Taxonomy" id="1761012"/>
    <lineage>
        <taxon>Bacteria</taxon>
        <taxon>Bacillati</taxon>
        <taxon>Bacillota</taxon>
        <taxon>Clostridia</taxon>
        <taxon>Eubacteriales</taxon>
        <taxon>Peptococcaceae</taxon>
        <taxon>Candidatus Formimonas</taxon>
    </lineage>
</organism>
<accession>A0A3G1KT54</accession>
<evidence type="ECO:0000259" key="6">
    <source>
        <dbReference type="PROSITE" id="PS00715"/>
    </source>
</evidence>
<dbReference type="NCBIfam" id="NF005413">
    <property type="entry name" value="PRK06986.1"/>
    <property type="match status" value="1"/>
</dbReference>
<dbReference type="EMBL" id="CP017634">
    <property type="protein sequence ID" value="ATW25648.1"/>
    <property type="molecule type" value="Genomic_DNA"/>
</dbReference>
<keyword evidence="4 5" id="KW-0804">Transcription</keyword>
<comment type="similarity">
    <text evidence="5">Belongs to the sigma-70 factor family.</text>
</comment>
<keyword evidence="3 5" id="KW-0238">DNA-binding</keyword>
<dbReference type="GO" id="GO:0016987">
    <property type="term" value="F:sigma factor activity"/>
    <property type="evidence" value="ECO:0007669"/>
    <property type="project" value="UniProtKB-KW"/>
</dbReference>
<dbReference type="GO" id="GO:0006352">
    <property type="term" value="P:DNA-templated transcription initiation"/>
    <property type="evidence" value="ECO:0007669"/>
    <property type="project" value="InterPro"/>
</dbReference>
<evidence type="ECO:0000259" key="7">
    <source>
        <dbReference type="PROSITE" id="PS00716"/>
    </source>
</evidence>
<proteinExistence type="inferred from homology"/>
<keyword evidence="9" id="KW-1185">Reference proteome</keyword>
<dbReference type="NCBIfam" id="TIGR02937">
    <property type="entry name" value="sigma70-ECF"/>
    <property type="match status" value="1"/>
</dbReference>
<dbReference type="AlphaFoldDB" id="A0A3G1KT54"/>
<dbReference type="Gene3D" id="1.10.1740.10">
    <property type="match status" value="1"/>
</dbReference>
<dbReference type="InterPro" id="IPR013325">
    <property type="entry name" value="RNA_pol_sigma_r2"/>
</dbReference>
<dbReference type="SUPFAM" id="SSF88659">
    <property type="entry name" value="Sigma3 and sigma4 domains of RNA polymerase sigma factors"/>
    <property type="match status" value="2"/>
</dbReference>
<dbReference type="InterPro" id="IPR014284">
    <property type="entry name" value="RNA_pol_sigma-70_dom"/>
</dbReference>
<feature type="domain" description="RNA polymerase sigma-70" evidence="7">
    <location>
        <begin position="199"/>
        <end position="225"/>
    </location>
</feature>
<feature type="domain" description="RNA polymerase sigma-70" evidence="6">
    <location>
        <begin position="48"/>
        <end position="61"/>
    </location>
</feature>
<dbReference type="KEGG" id="fwa:DCMF_13535"/>
<dbReference type="OrthoDB" id="9799825at2"/>
<dbReference type="CDD" id="cd06171">
    <property type="entry name" value="Sigma70_r4"/>
    <property type="match status" value="1"/>
</dbReference>
<dbReference type="PROSITE" id="PS00716">
    <property type="entry name" value="SIGMA70_2"/>
    <property type="match status" value="1"/>
</dbReference>
<dbReference type="GO" id="GO:0003677">
    <property type="term" value="F:DNA binding"/>
    <property type="evidence" value="ECO:0007669"/>
    <property type="project" value="UniProtKB-KW"/>
</dbReference>